<keyword evidence="1" id="KW-0488">Methylation</keyword>
<reference evidence="7" key="1">
    <citation type="submission" date="2023-09" db="EMBL/GenBank/DDBJ databases">
        <title>Paucibacter sp. APW11 Genome sequencing and assembly.</title>
        <authorList>
            <person name="Kim I."/>
        </authorList>
    </citation>
    <scope>NUCLEOTIDE SEQUENCE</scope>
    <source>
        <strain evidence="7">APW11</strain>
    </source>
</reference>
<feature type="transmembrane region" description="Helical" evidence="5">
    <location>
        <begin position="144"/>
        <end position="163"/>
    </location>
</feature>
<name>A0ABU3PGT5_9BURK</name>
<dbReference type="SMART" id="SM00283">
    <property type="entry name" value="MA"/>
    <property type="match status" value="1"/>
</dbReference>
<keyword evidence="5" id="KW-0472">Membrane</keyword>
<evidence type="ECO:0000256" key="1">
    <source>
        <dbReference type="ARBA" id="ARBA00022481"/>
    </source>
</evidence>
<dbReference type="Gene3D" id="1.10.287.950">
    <property type="entry name" value="Methyl-accepting chemotaxis protein"/>
    <property type="match status" value="1"/>
</dbReference>
<evidence type="ECO:0000313" key="8">
    <source>
        <dbReference type="Proteomes" id="UP001246372"/>
    </source>
</evidence>
<accession>A0ABU3PGT5</accession>
<dbReference type="InterPro" id="IPR051310">
    <property type="entry name" value="MCP_chemotaxis"/>
</dbReference>
<dbReference type="PROSITE" id="PS50111">
    <property type="entry name" value="CHEMOTAXIS_TRANSDUC_2"/>
    <property type="match status" value="1"/>
</dbReference>
<feature type="domain" description="Methyl-accepting transducer" evidence="6">
    <location>
        <begin position="222"/>
        <end position="451"/>
    </location>
</feature>
<dbReference type="PANTHER" id="PTHR43531">
    <property type="entry name" value="PROTEIN ICFG"/>
    <property type="match status" value="1"/>
</dbReference>
<dbReference type="SUPFAM" id="SSF58104">
    <property type="entry name" value="Methyl-accepting chemotaxis protein (MCP) signaling domain"/>
    <property type="match status" value="1"/>
</dbReference>
<evidence type="ECO:0000256" key="2">
    <source>
        <dbReference type="ARBA" id="ARBA00029447"/>
    </source>
</evidence>
<dbReference type="InterPro" id="IPR004089">
    <property type="entry name" value="MCPsignal_dom"/>
</dbReference>
<gene>
    <name evidence="7" type="ORF">RQP53_20720</name>
</gene>
<dbReference type="CDD" id="cd11386">
    <property type="entry name" value="MCP_signal"/>
    <property type="match status" value="1"/>
</dbReference>
<evidence type="ECO:0000259" key="6">
    <source>
        <dbReference type="PROSITE" id="PS50111"/>
    </source>
</evidence>
<evidence type="ECO:0000256" key="5">
    <source>
        <dbReference type="SAM" id="Phobius"/>
    </source>
</evidence>
<keyword evidence="5" id="KW-1133">Transmembrane helix</keyword>
<comment type="similarity">
    <text evidence="2">Belongs to the methyl-accepting chemotaxis (MCP) protein family.</text>
</comment>
<keyword evidence="3" id="KW-0807">Transducer</keyword>
<feature type="transmembrane region" description="Helical" evidence="5">
    <location>
        <begin position="88"/>
        <end position="105"/>
    </location>
</feature>
<feature type="region of interest" description="Disordered" evidence="4">
    <location>
        <begin position="488"/>
        <end position="510"/>
    </location>
</feature>
<keyword evidence="5" id="KW-0812">Transmembrane</keyword>
<sequence>MNAHPALAHVARTHDRVMTAIIAANALIAALLSQASGQLSLGAGGGLLGALLAGAILASAGGRPASRLLLAALNVAMVALQLKVSQGAPAVAANVFVSLCLLLPYRDWRPLALSLGLYALHHLVFQVFSDKPLFTAPSSGPNRIWVYYLLLSMLGATLVMFAARLEREAKERFELEFLVNAMGREGAIRLNLEVVRTDSPVGSRLKMVQERMAKAMRRVRDAVFSLHGAAQEVGSSSEELMSRTDQTANGLRDAAMSLEQINVIVQDSARASREARELSSEAIKSATRGGEVVAHMVNTMQEIEQSSRRITDIISVIDSIAFQTNILALNAAVEAARAGEQGRGFAVVAAEVRMLAGRSSEAAKEIKQLISASMETVERGTRQASEAGAAMGELVGSVQRVGKVYESITADSSEHAQGIDVVTMSVKELDQVTRQNLHVAERSREIANELELQAAELAEVLSAFRLGDDAALLSLLEQSRQALAQQRGAGAAKSSATANEGGASTGIEFF</sequence>
<dbReference type="RefSeq" id="WP_315652593.1">
    <property type="nucleotide sequence ID" value="NZ_JAVXZY010000010.1"/>
</dbReference>
<dbReference type="Proteomes" id="UP001246372">
    <property type="component" value="Unassembled WGS sequence"/>
</dbReference>
<dbReference type="Pfam" id="PF00015">
    <property type="entry name" value="MCPsignal"/>
    <property type="match status" value="1"/>
</dbReference>
<evidence type="ECO:0000256" key="4">
    <source>
        <dbReference type="SAM" id="MobiDB-lite"/>
    </source>
</evidence>
<keyword evidence="8" id="KW-1185">Reference proteome</keyword>
<dbReference type="PANTHER" id="PTHR43531:SF14">
    <property type="entry name" value="METHYL-ACCEPTING CHEMOTAXIS PROTEIN I-RELATED"/>
    <property type="match status" value="1"/>
</dbReference>
<protein>
    <submittedName>
        <fullName evidence="7">Methyl-accepting chemotaxis protein</fullName>
    </submittedName>
</protein>
<evidence type="ECO:0000256" key="3">
    <source>
        <dbReference type="PROSITE-ProRule" id="PRU00284"/>
    </source>
</evidence>
<evidence type="ECO:0000313" key="7">
    <source>
        <dbReference type="EMBL" id="MDT9001713.1"/>
    </source>
</evidence>
<organism evidence="7 8">
    <name type="scientific">Roseateles aquae</name>
    <dbReference type="NCBI Taxonomy" id="3077235"/>
    <lineage>
        <taxon>Bacteria</taxon>
        <taxon>Pseudomonadati</taxon>
        <taxon>Pseudomonadota</taxon>
        <taxon>Betaproteobacteria</taxon>
        <taxon>Burkholderiales</taxon>
        <taxon>Sphaerotilaceae</taxon>
        <taxon>Roseateles</taxon>
    </lineage>
</organism>
<comment type="caution">
    <text evidence="7">The sequence shown here is derived from an EMBL/GenBank/DDBJ whole genome shotgun (WGS) entry which is preliminary data.</text>
</comment>
<feature type="transmembrane region" description="Helical" evidence="5">
    <location>
        <begin position="41"/>
        <end position="58"/>
    </location>
</feature>
<proteinExistence type="inferred from homology"/>
<feature type="transmembrane region" description="Helical" evidence="5">
    <location>
        <begin position="112"/>
        <end position="129"/>
    </location>
</feature>
<feature type="transmembrane region" description="Helical" evidence="5">
    <location>
        <begin position="17"/>
        <end position="35"/>
    </location>
</feature>
<dbReference type="EMBL" id="JAVXZY010000010">
    <property type="protein sequence ID" value="MDT9001713.1"/>
    <property type="molecule type" value="Genomic_DNA"/>
</dbReference>